<dbReference type="EMBL" id="JBHRZH010000055">
    <property type="protein sequence ID" value="MFC3766445.1"/>
    <property type="molecule type" value="Genomic_DNA"/>
</dbReference>
<gene>
    <name evidence="1" type="ORF">ACFOUW_36850</name>
</gene>
<organism evidence="1 2">
    <name type="scientific">Tenggerimyces flavus</name>
    <dbReference type="NCBI Taxonomy" id="1708749"/>
    <lineage>
        <taxon>Bacteria</taxon>
        <taxon>Bacillati</taxon>
        <taxon>Actinomycetota</taxon>
        <taxon>Actinomycetes</taxon>
        <taxon>Propionibacteriales</taxon>
        <taxon>Nocardioidaceae</taxon>
        <taxon>Tenggerimyces</taxon>
    </lineage>
</organism>
<evidence type="ECO:0000313" key="1">
    <source>
        <dbReference type="EMBL" id="MFC3766445.1"/>
    </source>
</evidence>
<keyword evidence="2" id="KW-1185">Reference proteome</keyword>
<dbReference type="RefSeq" id="WP_205121947.1">
    <property type="nucleotide sequence ID" value="NZ_JAFBCM010000001.1"/>
</dbReference>
<dbReference type="Proteomes" id="UP001595699">
    <property type="component" value="Unassembled WGS sequence"/>
</dbReference>
<name>A0ABV7YM52_9ACTN</name>
<reference evidence="2" key="1">
    <citation type="journal article" date="2019" name="Int. J. Syst. Evol. Microbiol.">
        <title>The Global Catalogue of Microorganisms (GCM) 10K type strain sequencing project: providing services to taxonomists for standard genome sequencing and annotation.</title>
        <authorList>
            <consortium name="The Broad Institute Genomics Platform"/>
            <consortium name="The Broad Institute Genome Sequencing Center for Infectious Disease"/>
            <person name="Wu L."/>
            <person name="Ma J."/>
        </authorList>
    </citation>
    <scope>NUCLEOTIDE SEQUENCE [LARGE SCALE GENOMIC DNA]</scope>
    <source>
        <strain evidence="2">CGMCC 4.7241</strain>
    </source>
</reference>
<sequence length="70" mass="7839">MWPAIANFANDPRREEPMIVHRAALSDDFALMSDDLEVAPRRGLFVQSLRETGTRLVRLADRLEGSKSAA</sequence>
<proteinExistence type="predicted"/>
<evidence type="ECO:0000313" key="2">
    <source>
        <dbReference type="Proteomes" id="UP001595699"/>
    </source>
</evidence>
<comment type="caution">
    <text evidence="1">The sequence shown here is derived from an EMBL/GenBank/DDBJ whole genome shotgun (WGS) entry which is preliminary data.</text>
</comment>
<protein>
    <submittedName>
        <fullName evidence="1">Uncharacterized protein</fullName>
    </submittedName>
</protein>
<accession>A0ABV7YM52</accession>